<dbReference type="GO" id="GO:0003777">
    <property type="term" value="F:microtubule motor activity"/>
    <property type="evidence" value="ECO:0007669"/>
    <property type="project" value="InterPro"/>
</dbReference>
<dbReference type="PANTHER" id="PTHR47972:SF28">
    <property type="entry name" value="KINESIN-LIKE PROTEIN KLP-3"/>
    <property type="match status" value="1"/>
</dbReference>
<name>A0AAV2TZC2_CALDB</name>
<keyword evidence="3 5" id="KW-0067">ATP-binding</keyword>
<feature type="coiled-coil region" evidence="6">
    <location>
        <begin position="203"/>
        <end position="237"/>
    </location>
</feature>
<comment type="caution">
    <text evidence="9">The sequence shown here is derived from an EMBL/GenBank/DDBJ whole genome shotgun (WGS) entry which is preliminary data.</text>
</comment>
<evidence type="ECO:0000313" key="9">
    <source>
        <dbReference type="EMBL" id="CAL5142268.1"/>
    </source>
</evidence>
<evidence type="ECO:0000256" key="5">
    <source>
        <dbReference type="PROSITE-ProRule" id="PRU00283"/>
    </source>
</evidence>
<keyword evidence="4" id="KW-0963">Cytoplasm</keyword>
<evidence type="ECO:0000256" key="6">
    <source>
        <dbReference type="SAM" id="Coils"/>
    </source>
</evidence>
<keyword evidence="4" id="KW-0206">Cytoskeleton</keyword>
<dbReference type="PRINTS" id="PR00380">
    <property type="entry name" value="KINESINHEAVY"/>
</dbReference>
<feature type="region of interest" description="Disordered" evidence="7">
    <location>
        <begin position="33"/>
        <end position="85"/>
    </location>
</feature>
<feature type="coiled-coil region" evidence="6">
    <location>
        <begin position="144"/>
        <end position="171"/>
    </location>
</feature>
<evidence type="ECO:0000313" key="10">
    <source>
        <dbReference type="Proteomes" id="UP001497525"/>
    </source>
</evidence>
<dbReference type="InterPro" id="IPR027417">
    <property type="entry name" value="P-loop_NTPase"/>
</dbReference>
<dbReference type="GO" id="GO:0008017">
    <property type="term" value="F:microtubule binding"/>
    <property type="evidence" value="ECO:0007669"/>
    <property type="project" value="InterPro"/>
</dbReference>
<dbReference type="GO" id="GO:0015630">
    <property type="term" value="C:microtubule cytoskeleton"/>
    <property type="evidence" value="ECO:0007669"/>
    <property type="project" value="TreeGrafter"/>
</dbReference>
<accession>A0AAV2TZC2</accession>
<dbReference type="Gene3D" id="3.40.850.10">
    <property type="entry name" value="Kinesin motor domain"/>
    <property type="match status" value="1"/>
</dbReference>
<sequence>MFTEPRTMKKKNFMLVTKTSTTYTKCFPNWRSPGVRRHSDSASKRSILKQEQMSSPNQTLPSSESYQGVSESIQPDKNNVSEKDPVKNVLNIKSNSNYPVHFPENKGCNEAPDDWTVEYGSFCADLLLRDPELSEEYRKKLVLVKSFQNQLARIRQRTAELIAEAEQLKYERQAVEFQTEVQNKKNQQLAEENSECMVRVSENRCLEENIRRLKHQLTSLSEQAAASREERRQIRAECVRTDLERQRLADECLRLESNRAYNRSQLEELHRRREELELYQEDVTHRQELASRWQEVAGAILVFVRIRTCQQTDLKQLKYIPQGRLLETGCLIMPTDEKLGILSPRDSAYLEGARFYQFSKIFAPYTSQCRVYQGLCNQVRRVVEGHNVTIIFHGASGSGKTYTVCGTKEEPGVAFFAVADLLRLTKEKGPHRLSIYVSAIEIYNEHVTCILSRRSVRVKDTGSVVHIENQQEKLITEISEFSDVLVQICNDRKHSMTGDSQTSSRSHLIIITKLVKAYGTNSCNHIGTLILVDLAGTMRTSTDERMGRNRQIKQENWHIQRSIIMLSSVIHQLRKQDIIATCRGSRLTELLKPCFSGDSYLTLFLTITDDPASSQVTQNVLELGRSAMGTVLGQPNNHSSQPRV</sequence>
<dbReference type="SUPFAM" id="SSF52540">
    <property type="entry name" value="P-loop containing nucleoside triphosphate hydrolases"/>
    <property type="match status" value="1"/>
</dbReference>
<gene>
    <name evidence="9" type="ORF">CDAUBV1_LOCUS17518</name>
</gene>
<dbReference type="GO" id="GO:0007018">
    <property type="term" value="P:microtubule-based movement"/>
    <property type="evidence" value="ECO:0007669"/>
    <property type="project" value="InterPro"/>
</dbReference>
<keyword evidence="5" id="KW-0505">Motor protein</keyword>
<feature type="compositionally biased region" description="Polar residues" evidence="7">
    <location>
        <begin position="49"/>
        <end position="78"/>
    </location>
</feature>
<comment type="similarity">
    <text evidence="5">Belongs to the TRAFAC class myosin-kinesin ATPase superfamily. Kinesin family.</text>
</comment>
<protein>
    <recommendedName>
        <fullName evidence="8">Kinesin motor domain-containing protein</fullName>
    </recommendedName>
</protein>
<dbReference type="InterPro" id="IPR027640">
    <property type="entry name" value="Kinesin-like_fam"/>
</dbReference>
<organism evidence="9 10">
    <name type="scientific">Calicophoron daubneyi</name>
    <name type="common">Rumen fluke</name>
    <name type="synonym">Paramphistomum daubneyi</name>
    <dbReference type="NCBI Taxonomy" id="300641"/>
    <lineage>
        <taxon>Eukaryota</taxon>
        <taxon>Metazoa</taxon>
        <taxon>Spiralia</taxon>
        <taxon>Lophotrochozoa</taxon>
        <taxon>Platyhelminthes</taxon>
        <taxon>Trematoda</taxon>
        <taxon>Digenea</taxon>
        <taxon>Plagiorchiida</taxon>
        <taxon>Pronocephalata</taxon>
        <taxon>Paramphistomoidea</taxon>
        <taxon>Paramphistomidae</taxon>
        <taxon>Calicophoron</taxon>
    </lineage>
</organism>
<keyword evidence="6" id="KW-0175">Coiled coil</keyword>
<evidence type="ECO:0000256" key="2">
    <source>
        <dbReference type="ARBA" id="ARBA00022741"/>
    </source>
</evidence>
<dbReference type="SMART" id="SM00129">
    <property type="entry name" value="KISc"/>
    <property type="match status" value="1"/>
</dbReference>
<keyword evidence="2 5" id="KW-0547">Nucleotide-binding</keyword>
<dbReference type="InterPro" id="IPR001752">
    <property type="entry name" value="Kinesin_motor_dom"/>
</dbReference>
<dbReference type="InterPro" id="IPR036961">
    <property type="entry name" value="Kinesin_motor_dom_sf"/>
</dbReference>
<comment type="subcellular location">
    <subcellularLocation>
        <location evidence="1">Cytoplasm</location>
        <location evidence="1">Cytoskeleton</location>
    </subcellularLocation>
</comment>
<evidence type="ECO:0000259" key="8">
    <source>
        <dbReference type="PROSITE" id="PS50067"/>
    </source>
</evidence>
<feature type="binding site" evidence="5">
    <location>
        <begin position="394"/>
        <end position="401"/>
    </location>
    <ligand>
        <name>ATP</name>
        <dbReference type="ChEBI" id="CHEBI:30616"/>
    </ligand>
</feature>
<dbReference type="PANTHER" id="PTHR47972">
    <property type="entry name" value="KINESIN-LIKE PROTEIN KLP-3"/>
    <property type="match status" value="1"/>
</dbReference>
<feature type="domain" description="Kinesin motor" evidence="8">
    <location>
        <begin position="299"/>
        <end position="630"/>
    </location>
</feature>
<reference evidence="9" key="1">
    <citation type="submission" date="2024-06" db="EMBL/GenBank/DDBJ databases">
        <authorList>
            <person name="Liu X."/>
            <person name="Lenzi L."/>
            <person name="Haldenby T S."/>
            <person name="Uol C."/>
        </authorList>
    </citation>
    <scope>NUCLEOTIDE SEQUENCE</scope>
</reference>
<dbReference type="EMBL" id="CAXLJL010000989">
    <property type="protein sequence ID" value="CAL5142268.1"/>
    <property type="molecule type" value="Genomic_DNA"/>
</dbReference>
<evidence type="ECO:0000256" key="4">
    <source>
        <dbReference type="ARBA" id="ARBA00023212"/>
    </source>
</evidence>
<evidence type="ECO:0000256" key="3">
    <source>
        <dbReference type="ARBA" id="ARBA00022840"/>
    </source>
</evidence>
<dbReference type="Pfam" id="PF00225">
    <property type="entry name" value="Kinesin"/>
    <property type="match status" value="1"/>
</dbReference>
<proteinExistence type="inferred from homology"/>
<dbReference type="PROSITE" id="PS50067">
    <property type="entry name" value="KINESIN_MOTOR_2"/>
    <property type="match status" value="1"/>
</dbReference>
<dbReference type="Proteomes" id="UP001497525">
    <property type="component" value="Unassembled WGS sequence"/>
</dbReference>
<dbReference type="GO" id="GO:0005524">
    <property type="term" value="F:ATP binding"/>
    <property type="evidence" value="ECO:0007669"/>
    <property type="project" value="UniProtKB-UniRule"/>
</dbReference>
<dbReference type="AlphaFoldDB" id="A0AAV2TZC2"/>
<evidence type="ECO:0000256" key="1">
    <source>
        <dbReference type="ARBA" id="ARBA00004245"/>
    </source>
</evidence>
<evidence type="ECO:0000256" key="7">
    <source>
        <dbReference type="SAM" id="MobiDB-lite"/>
    </source>
</evidence>